<evidence type="ECO:0000313" key="9">
    <source>
        <dbReference type="Proteomes" id="UP000543005"/>
    </source>
</evidence>
<name>A0A7X0TQW7_9LIST</name>
<keyword evidence="1" id="KW-1015">Disulfide bond</keyword>
<dbReference type="EMBL" id="JAARZT010000033">
    <property type="protein sequence ID" value="MBC2294434.1"/>
    <property type="molecule type" value="Genomic_DNA"/>
</dbReference>
<gene>
    <name evidence="4" type="ORF">HB759_08105</name>
    <name evidence="5" type="ORF">HCB69_06810</name>
    <name evidence="6" type="ORF">HCC36_14435</name>
    <name evidence="7" type="ORF">HCJ81_12275</name>
</gene>
<organism evidence="4 8">
    <name type="scientific">Listeria booriae</name>
    <dbReference type="NCBI Taxonomy" id="1552123"/>
    <lineage>
        <taxon>Bacteria</taxon>
        <taxon>Bacillati</taxon>
        <taxon>Bacillota</taxon>
        <taxon>Bacilli</taxon>
        <taxon>Bacillales</taxon>
        <taxon>Listeriaceae</taxon>
        <taxon>Listeria</taxon>
    </lineage>
</organism>
<dbReference type="Proteomes" id="UP000565628">
    <property type="component" value="Unassembled WGS sequence"/>
</dbReference>
<evidence type="ECO:0000313" key="8">
    <source>
        <dbReference type="Proteomes" id="UP000532866"/>
    </source>
</evidence>
<protein>
    <submittedName>
        <fullName evidence="4">Thioredoxin family protein</fullName>
    </submittedName>
</protein>
<dbReference type="InterPro" id="IPR036249">
    <property type="entry name" value="Thioredoxin-like_sf"/>
</dbReference>
<dbReference type="EMBL" id="JAARZS010000014">
    <property type="protein sequence ID" value="MBC2284085.1"/>
    <property type="molecule type" value="Genomic_DNA"/>
</dbReference>
<dbReference type="AlphaFoldDB" id="A0A7X0TQW7"/>
<dbReference type="CDD" id="cd02947">
    <property type="entry name" value="TRX_family"/>
    <property type="match status" value="1"/>
</dbReference>
<dbReference type="RefSeq" id="WP_185361761.1">
    <property type="nucleotide sequence ID" value="NZ_JAARNB010000003.1"/>
</dbReference>
<evidence type="ECO:0000256" key="3">
    <source>
        <dbReference type="SAM" id="SignalP"/>
    </source>
</evidence>
<keyword evidence="3" id="KW-0732">Signal</keyword>
<evidence type="ECO:0000313" key="7">
    <source>
        <dbReference type="EMBL" id="MBC2311669.1"/>
    </source>
</evidence>
<feature type="chain" id="PRO_5044441166" evidence="3">
    <location>
        <begin position="25"/>
        <end position="141"/>
    </location>
</feature>
<dbReference type="PANTHER" id="PTHR45663:SF11">
    <property type="entry name" value="GEO12009P1"/>
    <property type="match status" value="1"/>
</dbReference>
<dbReference type="Proteomes" id="UP000543005">
    <property type="component" value="Unassembled WGS sequence"/>
</dbReference>
<feature type="signal peptide" evidence="3">
    <location>
        <begin position="1"/>
        <end position="24"/>
    </location>
</feature>
<dbReference type="EMBL" id="JAASWV010000017">
    <property type="protein sequence ID" value="MBC2311669.1"/>
    <property type="molecule type" value="Genomic_DNA"/>
</dbReference>
<accession>A0A7X0TQW7</accession>
<evidence type="ECO:0000256" key="2">
    <source>
        <dbReference type="ARBA" id="ARBA00023284"/>
    </source>
</evidence>
<dbReference type="EMBL" id="JAAROL010000002">
    <property type="protein sequence ID" value="MBC1331899.1"/>
    <property type="molecule type" value="Genomic_DNA"/>
</dbReference>
<dbReference type="PANTHER" id="PTHR45663">
    <property type="entry name" value="GEO12009P1"/>
    <property type="match status" value="1"/>
</dbReference>
<dbReference type="Proteomes" id="UP000532866">
    <property type="component" value="Unassembled WGS sequence"/>
</dbReference>
<evidence type="ECO:0000313" key="11">
    <source>
        <dbReference type="Proteomes" id="UP000585696"/>
    </source>
</evidence>
<evidence type="ECO:0000256" key="1">
    <source>
        <dbReference type="ARBA" id="ARBA00023157"/>
    </source>
</evidence>
<dbReference type="Proteomes" id="UP000585696">
    <property type="component" value="Unassembled WGS sequence"/>
</dbReference>
<dbReference type="PROSITE" id="PS51257">
    <property type="entry name" value="PROKAR_LIPOPROTEIN"/>
    <property type="match status" value="1"/>
</dbReference>
<dbReference type="Gene3D" id="3.40.30.10">
    <property type="entry name" value="Glutaredoxin"/>
    <property type="match status" value="1"/>
</dbReference>
<dbReference type="Pfam" id="PF20207">
    <property type="entry name" value="DUF6568"/>
    <property type="match status" value="1"/>
</dbReference>
<dbReference type="GO" id="GO:0015035">
    <property type="term" value="F:protein-disulfide reductase activity"/>
    <property type="evidence" value="ECO:0007669"/>
    <property type="project" value="TreeGrafter"/>
</dbReference>
<dbReference type="GO" id="GO:0005829">
    <property type="term" value="C:cytosol"/>
    <property type="evidence" value="ECO:0007669"/>
    <property type="project" value="TreeGrafter"/>
</dbReference>
<proteinExistence type="predicted"/>
<sequence>MKNKLIRINVYIFLLASLVSLLMACSTDEKIGIQEVQNEQEVTKFLNASSNSDMKFVYFGRPSCEYCQAFKPKLENSAKKEKMTVYYYNTDKYRDSSNFESTLKQYGVTKIPYLVKVENGEIKDSIFDVSHESEITEFIQK</sequence>
<dbReference type="InterPro" id="IPR046698">
    <property type="entry name" value="PedC-like"/>
</dbReference>
<evidence type="ECO:0000313" key="4">
    <source>
        <dbReference type="EMBL" id="MBC1331899.1"/>
    </source>
</evidence>
<evidence type="ECO:0000313" key="5">
    <source>
        <dbReference type="EMBL" id="MBC2284085.1"/>
    </source>
</evidence>
<evidence type="ECO:0000313" key="10">
    <source>
        <dbReference type="Proteomes" id="UP000565628"/>
    </source>
</evidence>
<comment type="caution">
    <text evidence="4">The sequence shown here is derived from an EMBL/GenBank/DDBJ whole genome shotgun (WGS) entry which is preliminary data.</text>
</comment>
<evidence type="ECO:0000313" key="6">
    <source>
        <dbReference type="EMBL" id="MBC2294434.1"/>
    </source>
</evidence>
<reference evidence="8 9" key="1">
    <citation type="submission" date="2020-03" db="EMBL/GenBank/DDBJ databases">
        <title>Soil Listeria distribution.</title>
        <authorList>
            <person name="Liao J."/>
            <person name="Wiedmann M."/>
        </authorList>
    </citation>
    <scope>NUCLEOTIDE SEQUENCE [LARGE SCALE GENOMIC DNA]</scope>
    <source>
        <strain evidence="7 10">FSL L7-0039</strain>
        <strain evidence="6 9">FSL L7-0051</strain>
        <strain evidence="5 11">FSL L7-0054</strain>
        <strain evidence="4 8">FSL L7-1833</strain>
    </source>
</reference>
<dbReference type="SUPFAM" id="SSF52833">
    <property type="entry name" value="Thioredoxin-like"/>
    <property type="match status" value="1"/>
</dbReference>
<keyword evidence="2" id="KW-0676">Redox-active center</keyword>
<dbReference type="GO" id="GO:0045454">
    <property type="term" value="P:cell redox homeostasis"/>
    <property type="evidence" value="ECO:0007669"/>
    <property type="project" value="TreeGrafter"/>
</dbReference>